<feature type="region of interest" description="Disordered" evidence="5">
    <location>
        <begin position="365"/>
        <end position="407"/>
    </location>
</feature>
<dbReference type="InterPro" id="IPR017978">
    <property type="entry name" value="GPCR_3_C"/>
</dbReference>
<keyword evidence="3 6" id="KW-1133">Transmembrane helix</keyword>
<evidence type="ECO:0000256" key="4">
    <source>
        <dbReference type="ARBA" id="ARBA00023136"/>
    </source>
</evidence>
<dbReference type="Pfam" id="PF00003">
    <property type="entry name" value="7tm_3"/>
    <property type="match status" value="1"/>
</dbReference>
<reference evidence="8" key="1">
    <citation type="submission" date="2022-07" db="EMBL/GenBank/DDBJ databases">
        <title>Phylogenomic reconstructions and comparative analyses of Kickxellomycotina fungi.</title>
        <authorList>
            <person name="Reynolds N.K."/>
            <person name="Stajich J.E."/>
            <person name="Barry K."/>
            <person name="Grigoriev I.V."/>
            <person name="Crous P."/>
            <person name="Smith M.E."/>
        </authorList>
    </citation>
    <scope>NUCLEOTIDE SEQUENCE</scope>
    <source>
        <strain evidence="8">BCRC 34297</strain>
    </source>
</reference>
<evidence type="ECO:0000313" key="9">
    <source>
        <dbReference type="Proteomes" id="UP001140011"/>
    </source>
</evidence>
<comment type="subcellular location">
    <subcellularLocation>
        <location evidence="1">Membrane</location>
        <topology evidence="1">Multi-pass membrane protein</topology>
    </subcellularLocation>
</comment>
<evidence type="ECO:0000256" key="2">
    <source>
        <dbReference type="ARBA" id="ARBA00022692"/>
    </source>
</evidence>
<proteinExistence type="predicted"/>
<dbReference type="GO" id="GO:0004930">
    <property type="term" value="F:G protein-coupled receptor activity"/>
    <property type="evidence" value="ECO:0007669"/>
    <property type="project" value="InterPro"/>
</dbReference>
<feature type="region of interest" description="Disordered" evidence="5">
    <location>
        <begin position="452"/>
        <end position="472"/>
    </location>
</feature>
<feature type="transmembrane region" description="Helical" evidence="6">
    <location>
        <begin position="69"/>
        <end position="85"/>
    </location>
</feature>
<keyword evidence="2 6" id="KW-0812">Transmembrane</keyword>
<accession>A0A9W8GZG6</accession>
<feature type="transmembrane region" description="Helical" evidence="6">
    <location>
        <begin position="35"/>
        <end position="57"/>
    </location>
</feature>
<feature type="transmembrane region" description="Helical" evidence="6">
    <location>
        <begin position="183"/>
        <end position="205"/>
    </location>
</feature>
<dbReference type="GO" id="GO:0016020">
    <property type="term" value="C:membrane"/>
    <property type="evidence" value="ECO:0007669"/>
    <property type="project" value="UniProtKB-SubCell"/>
</dbReference>
<dbReference type="AlphaFoldDB" id="A0A9W8GZG6"/>
<evidence type="ECO:0000259" key="7">
    <source>
        <dbReference type="Pfam" id="PF00003"/>
    </source>
</evidence>
<feature type="transmembrane region" description="Helical" evidence="6">
    <location>
        <begin position="105"/>
        <end position="125"/>
    </location>
</feature>
<sequence length="472" mass="52969">MGNTMSFSVTAEEKARVEIFKTQQMVLEPRQAADLIMVIVITVVYFFQLLAVLFMLWNRKYPPIKAKNPWMMLPVFLAYIFWFVGDLQVNGHAPLKGTALENCKAFGVWLHLLLGVYPVSALIGLRSYSLYQVFCRNRPFVGFQLYSSVAFIVGTLLTFGIVAETLPVSKTVYYLDGFDLCNFSTGFQVAIFVYVWVSWIFVAALNWRIRNIKSSFNESREITIACIMVFSILIFSTVMPYSVTAYLLNVKWRIVATSLSHFSTIATWWLPMAVPMYKCLTDREGYLKHWTQKLRQDGLQRAYHVNTASTDGATAPGGNHSLLEQSQEYQQHSMHVSALNKDLGFASASGEFYYRSKDEVGAEKATTQIRSAAPDSRNYDSGVRRNSSVSSLAQHLQPPSATKRPWDKVSNAVSNIGVSSFSSGPSAQGHLSSPAGTQPYMPIVNFAEQAPNSPQRLNASPGMRFDENHRIL</sequence>
<organism evidence="8 9">
    <name type="scientific">Coemansia pectinata</name>
    <dbReference type="NCBI Taxonomy" id="1052879"/>
    <lineage>
        <taxon>Eukaryota</taxon>
        <taxon>Fungi</taxon>
        <taxon>Fungi incertae sedis</taxon>
        <taxon>Zoopagomycota</taxon>
        <taxon>Kickxellomycotina</taxon>
        <taxon>Kickxellomycetes</taxon>
        <taxon>Kickxellales</taxon>
        <taxon>Kickxellaceae</taxon>
        <taxon>Coemansia</taxon>
    </lineage>
</organism>
<feature type="compositionally biased region" description="Polar residues" evidence="5">
    <location>
        <begin position="384"/>
        <end position="400"/>
    </location>
</feature>
<feature type="domain" description="G-protein coupled receptors family 3 profile" evidence="7">
    <location>
        <begin position="35"/>
        <end position="266"/>
    </location>
</feature>
<evidence type="ECO:0000313" key="8">
    <source>
        <dbReference type="EMBL" id="KAJ2756856.1"/>
    </source>
</evidence>
<evidence type="ECO:0000256" key="3">
    <source>
        <dbReference type="ARBA" id="ARBA00022989"/>
    </source>
</evidence>
<comment type="caution">
    <text evidence="8">The sequence shown here is derived from an EMBL/GenBank/DDBJ whole genome shotgun (WGS) entry which is preliminary data.</text>
</comment>
<evidence type="ECO:0000256" key="6">
    <source>
        <dbReference type="SAM" id="Phobius"/>
    </source>
</evidence>
<protein>
    <recommendedName>
        <fullName evidence="7">G-protein coupled receptors family 3 profile domain-containing protein</fullName>
    </recommendedName>
</protein>
<gene>
    <name evidence="8" type="ORF">GGI19_000511</name>
</gene>
<dbReference type="Proteomes" id="UP001140011">
    <property type="component" value="Unassembled WGS sequence"/>
</dbReference>
<name>A0A9W8GZG6_9FUNG</name>
<keyword evidence="4 6" id="KW-0472">Membrane</keyword>
<keyword evidence="9" id="KW-1185">Reference proteome</keyword>
<dbReference type="OrthoDB" id="5548522at2759"/>
<feature type="transmembrane region" description="Helical" evidence="6">
    <location>
        <begin position="225"/>
        <end position="248"/>
    </location>
</feature>
<dbReference type="EMBL" id="JANBUH010000014">
    <property type="protein sequence ID" value="KAJ2756856.1"/>
    <property type="molecule type" value="Genomic_DNA"/>
</dbReference>
<evidence type="ECO:0000256" key="5">
    <source>
        <dbReference type="SAM" id="MobiDB-lite"/>
    </source>
</evidence>
<feature type="transmembrane region" description="Helical" evidence="6">
    <location>
        <begin position="145"/>
        <end position="163"/>
    </location>
</feature>
<evidence type="ECO:0000256" key="1">
    <source>
        <dbReference type="ARBA" id="ARBA00004141"/>
    </source>
</evidence>